<feature type="transmembrane region" description="Helical" evidence="8">
    <location>
        <begin position="435"/>
        <end position="457"/>
    </location>
</feature>
<dbReference type="RefSeq" id="WP_345674832.1">
    <property type="nucleotide sequence ID" value="NZ_BAABHS010000005.1"/>
</dbReference>
<feature type="domain" description="Major facilitator superfamily (MFS) profile" evidence="9">
    <location>
        <begin position="11"/>
        <end position="461"/>
    </location>
</feature>
<evidence type="ECO:0000259" key="9">
    <source>
        <dbReference type="PROSITE" id="PS50850"/>
    </source>
</evidence>
<feature type="transmembrane region" description="Helical" evidence="8">
    <location>
        <begin position="360"/>
        <end position="388"/>
    </location>
</feature>
<dbReference type="InterPro" id="IPR036259">
    <property type="entry name" value="MFS_trans_sf"/>
</dbReference>
<keyword evidence="4 8" id="KW-1133">Transmembrane helix</keyword>
<organism evidence="10 11">
    <name type="scientific">Yinghuangia aomiensis</name>
    <dbReference type="NCBI Taxonomy" id="676205"/>
    <lineage>
        <taxon>Bacteria</taxon>
        <taxon>Bacillati</taxon>
        <taxon>Actinomycetota</taxon>
        <taxon>Actinomycetes</taxon>
        <taxon>Kitasatosporales</taxon>
        <taxon>Streptomycetaceae</taxon>
        <taxon>Yinghuangia</taxon>
    </lineage>
</organism>
<accession>A0ABP9GXT7</accession>
<dbReference type="InterPro" id="IPR020846">
    <property type="entry name" value="MFS_dom"/>
</dbReference>
<feature type="transmembrane region" description="Helical" evidence="8">
    <location>
        <begin position="400"/>
        <end position="420"/>
    </location>
</feature>
<feature type="transmembrane region" description="Helical" evidence="8">
    <location>
        <begin position="164"/>
        <end position="185"/>
    </location>
</feature>
<keyword evidence="11" id="KW-1185">Reference proteome</keyword>
<evidence type="ECO:0000313" key="11">
    <source>
        <dbReference type="Proteomes" id="UP001500466"/>
    </source>
</evidence>
<dbReference type="SUPFAM" id="SSF103473">
    <property type="entry name" value="MFS general substrate transporter"/>
    <property type="match status" value="1"/>
</dbReference>
<keyword evidence="6" id="KW-0046">Antibiotic resistance</keyword>
<feature type="transmembrane region" description="Helical" evidence="8">
    <location>
        <begin position="134"/>
        <end position="158"/>
    </location>
</feature>
<dbReference type="Proteomes" id="UP001500466">
    <property type="component" value="Unassembled WGS sequence"/>
</dbReference>
<dbReference type="Gene3D" id="1.20.1250.20">
    <property type="entry name" value="MFS general substrate transporter like domains"/>
    <property type="match status" value="2"/>
</dbReference>
<dbReference type="CDD" id="cd17504">
    <property type="entry name" value="MFS_MMR_MDR_like"/>
    <property type="match status" value="1"/>
</dbReference>
<evidence type="ECO:0000256" key="5">
    <source>
        <dbReference type="ARBA" id="ARBA00023136"/>
    </source>
</evidence>
<evidence type="ECO:0000256" key="4">
    <source>
        <dbReference type="ARBA" id="ARBA00022989"/>
    </source>
</evidence>
<feature type="transmembrane region" description="Helical" evidence="8">
    <location>
        <begin position="77"/>
        <end position="96"/>
    </location>
</feature>
<feature type="transmembrane region" description="Helical" evidence="8">
    <location>
        <begin position="226"/>
        <end position="244"/>
    </location>
</feature>
<feature type="transmembrane region" description="Helical" evidence="8">
    <location>
        <begin position="296"/>
        <end position="322"/>
    </location>
</feature>
<evidence type="ECO:0000256" key="1">
    <source>
        <dbReference type="ARBA" id="ARBA00004651"/>
    </source>
</evidence>
<evidence type="ECO:0000313" key="10">
    <source>
        <dbReference type="EMBL" id="GAA4956471.1"/>
    </source>
</evidence>
<comment type="subcellular location">
    <subcellularLocation>
        <location evidence="1">Cell membrane</location>
        <topology evidence="1">Multi-pass membrane protein</topology>
    </subcellularLocation>
</comment>
<protein>
    <submittedName>
        <fullName evidence="10">MFS transporter</fullName>
    </submittedName>
</protein>
<feature type="transmembrane region" description="Helical" evidence="8">
    <location>
        <begin position="48"/>
        <end position="65"/>
    </location>
</feature>
<dbReference type="EMBL" id="BAABHS010000005">
    <property type="protein sequence ID" value="GAA4956471.1"/>
    <property type="molecule type" value="Genomic_DNA"/>
</dbReference>
<keyword evidence="3 8" id="KW-0812">Transmembrane</keyword>
<dbReference type="PANTHER" id="PTHR42718:SF9">
    <property type="entry name" value="MAJOR FACILITATOR SUPERFAMILY MULTIDRUG TRANSPORTER MFSC"/>
    <property type="match status" value="1"/>
</dbReference>
<dbReference type="PROSITE" id="PS50850">
    <property type="entry name" value="MFS"/>
    <property type="match status" value="1"/>
</dbReference>
<evidence type="ECO:0000256" key="3">
    <source>
        <dbReference type="ARBA" id="ARBA00022692"/>
    </source>
</evidence>
<dbReference type="PANTHER" id="PTHR42718">
    <property type="entry name" value="MAJOR FACILITATOR SUPERFAMILY MULTIDRUG TRANSPORTER MFSC"/>
    <property type="match status" value="1"/>
</dbReference>
<evidence type="ECO:0000256" key="2">
    <source>
        <dbReference type="ARBA" id="ARBA00022448"/>
    </source>
</evidence>
<comment type="caution">
    <text evidence="10">The sequence shown here is derived from an EMBL/GenBank/DDBJ whole genome shotgun (WGS) entry which is preliminary data.</text>
</comment>
<evidence type="ECO:0000256" key="7">
    <source>
        <dbReference type="SAM" id="MobiDB-lite"/>
    </source>
</evidence>
<sequence>MHEPVGRPRALVPVLVACAVVVSVMQTLVVPLLHDLPHLLHAAPADTSWVITVTLLTGALANPIAGRLGDMYGHRRLLLASLLLLSCGSVVCALADSLAPMIAGRALQGAAFGVVSLSIGIAREELPAAALGSAVGMISAASGAGYAFGLPVAAFVVQTANHHVMFWVTAGLGLLCAAAVTRVVPARPGRRNGSFDGLGAAGLCAGLGSLLLVVSKGRDWGWTSPTVAGLGTGGVLVLGLWAAWELRTHEPLVDLRRASGRRLLTINAATLVVGFGMYVQSLVWPQILQMPEATGYGMGLSLAVSGLVLMPAGVATMTAASLSSSLSRAHGPRTSLVAGAGLLCVAYAAAPWLLGRPWHVLTATCVISFAIGLAVAAMPALVIGAVPAEDTAAATGLNSLMRSTGTAIGAAITGAVLANGTRDFPGGPSAPTQSAFVTVLSIGLAGCVAGLVLALVIPRNDRHRTPAKAEPRPDGAPSGEHTPLADQAP</sequence>
<dbReference type="Pfam" id="PF07690">
    <property type="entry name" value="MFS_1"/>
    <property type="match status" value="2"/>
</dbReference>
<keyword evidence="5 8" id="KW-0472">Membrane</keyword>
<evidence type="ECO:0000256" key="8">
    <source>
        <dbReference type="SAM" id="Phobius"/>
    </source>
</evidence>
<reference evidence="11" key="1">
    <citation type="journal article" date="2019" name="Int. J. Syst. Evol. Microbiol.">
        <title>The Global Catalogue of Microorganisms (GCM) 10K type strain sequencing project: providing services to taxonomists for standard genome sequencing and annotation.</title>
        <authorList>
            <consortium name="The Broad Institute Genomics Platform"/>
            <consortium name="The Broad Institute Genome Sequencing Center for Infectious Disease"/>
            <person name="Wu L."/>
            <person name="Ma J."/>
        </authorList>
    </citation>
    <scope>NUCLEOTIDE SEQUENCE [LARGE SCALE GENOMIC DNA]</scope>
    <source>
        <strain evidence="11">JCM 17986</strain>
    </source>
</reference>
<name>A0ABP9GXT7_9ACTN</name>
<keyword evidence="2" id="KW-0813">Transport</keyword>
<dbReference type="InterPro" id="IPR011701">
    <property type="entry name" value="MFS"/>
</dbReference>
<feature type="transmembrane region" description="Helical" evidence="8">
    <location>
        <begin position="334"/>
        <end position="354"/>
    </location>
</feature>
<gene>
    <name evidence="10" type="ORF">GCM10023205_18290</name>
</gene>
<feature type="transmembrane region" description="Helical" evidence="8">
    <location>
        <begin position="264"/>
        <end position="284"/>
    </location>
</feature>
<proteinExistence type="predicted"/>
<feature type="transmembrane region" description="Helical" evidence="8">
    <location>
        <begin position="12"/>
        <end position="33"/>
    </location>
</feature>
<feature type="compositionally biased region" description="Basic and acidic residues" evidence="7">
    <location>
        <begin position="463"/>
        <end position="473"/>
    </location>
</feature>
<feature type="region of interest" description="Disordered" evidence="7">
    <location>
        <begin position="463"/>
        <end position="489"/>
    </location>
</feature>
<evidence type="ECO:0000256" key="6">
    <source>
        <dbReference type="ARBA" id="ARBA00023251"/>
    </source>
</evidence>